<dbReference type="AlphaFoldDB" id="A0A8H7I9U5"/>
<evidence type="ECO:0000256" key="1">
    <source>
        <dbReference type="ARBA" id="ARBA00004604"/>
    </source>
</evidence>
<feature type="region of interest" description="Disordered" evidence="5">
    <location>
        <begin position="138"/>
        <end position="158"/>
    </location>
</feature>
<feature type="compositionally biased region" description="Polar residues" evidence="5">
    <location>
        <begin position="138"/>
        <end position="147"/>
    </location>
</feature>
<accession>A0A8H7I9U5</accession>
<dbReference type="GO" id="GO:0005730">
    <property type="term" value="C:nucleolus"/>
    <property type="evidence" value="ECO:0007669"/>
    <property type="project" value="UniProtKB-SubCell"/>
</dbReference>
<evidence type="ECO:0000256" key="4">
    <source>
        <dbReference type="ARBA" id="ARBA00023242"/>
    </source>
</evidence>
<evidence type="ECO:0000256" key="5">
    <source>
        <dbReference type="SAM" id="MobiDB-lite"/>
    </source>
</evidence>
<sequence>MRLDWPSQKIEGVNFHSDTSLQQRRRHQYLLSQKIRLNGLTERIFRSSPWVTANELLSAAITQPTNAPKALTHTPTKKEKQQAKHERLIQRLAAGASPYSKSHNRRVKRKQKTALSTDLQSVQNALNTIAENILTPASETNTNNAGNSPVRPKQAHGMIGEGKGVTLTKQQRKRALELERLRQPAIMTNSDYRQNPFDAIRRHAQNSLLSHENGKT</sequence>
<comment type="subcellular location">
    <subcellularLocation>
        <location evidence="1">Nucleus</location>
        <location evidence="1">Nucleolus</location>
    </subcellularLocation>
</comment>
<keyword evidence="4" id="KW-0539">Nucleus</keyword>
<comment type="caution">
    <text evidence="6">The sequence shown here is derived from an EMBL/GenBank/DDBJ whole genome shotgun (WGS) entry which is preliminary data.</text>
</comment>
<dbReference type="InterPro" id="IPR028160">
    <property type="entry name" value="Slx9-like"/>
</dbReference>
<gene>
    <name evidence="6" type="ORF">RHS01_06209</name>
</gene>
<dbReference type="GO" id="GO:0030688">
    <property type="term" value="C:preribosome, small subunit precursor"/>
    <property type="evidence" value="ECO:0007669"/>
    <property type="project" value="InterPro"/>
</dbReference>
<proteinExistence type="inferred from homology"/>
<protein>
    <recommendedName>
        <fullName evidence="3">Ribosome biogenesis protein SLX9</fullName>
    </recommendedName>
</protein>
<dbReference type="GO" id="GO:0030686">
    <property type="term" value="C:90S preribosome"/>
    <property type="evidence" value="ECO:0007669"/>
    <property type="project" value="InterPro"/>
</dbReference>
<dbReference type="Pfam" id="PF15341">
    <property type="entry name" value="SLX9"/>
    <property type="match status" value="1"/>
</dbReference>
<dbReference type="Proteomes" id="UP000614334">
    <property type="component" value="Unassembled WGS sequence"/>
</dbReference>
<dbReference type="EMBL" id="JACYCF010000011">
    <property type="protein sequence ID" value="KAF8754133.1"/>
    <property type="molecule type" value="Genomic_DNA"/>
</dbReference>
<dbReference type="GO" id="GO:0000462">
    <property type="term" value="P:maturation of SSU-rRNA from tricistronic rRNA transcript (SSU-rRNA, 5.8S rRNA, LSU-rRNA)"/>
    <property type="evidence" value="ECO:0007669"/>
    <property type="project" value="InterPro"/>
</dbReference>
<feature type="region of interest" description="Disordered" evidence="5">
    <location>
        <begin position="94"/>
        <end position="116"/>
    </location>
</feature>
<organism evidence="6 7">
    <name type="scientific">Rhizoctonia solani</name>
    <dbReference type="NCBI Taxonomy" id="456999"/>
    <lineage>
        <taxon>Eukaryota</taxon>
        <taxon>Fungi</taxon>
        <taxon>Dikarya</taxon>
        <taxon>Basidiomycota</taxon>
        <taxon>Agaricomycotina</taxon>
        <taxon>Agaricomycetes</taxon>
        <taxon>Cantharellales</taxon>
        <taxon>Ceratobasidiaceae</taxon>
        <taxon>Rhizoctonia</taxon>
    </lineage>
</organism>
<name>A0A8H7I9U5_9AGAM</name>
<evidence type="ECO:0000313" key="7">
    <source>
        <dbReference type="Proteomes" id="UP000614334"/>
    </source>
</evidence>
<comment type="similarity">
    <text evidence="2">Belongs to the SLX9 family.</text>
</comment>
<feature type="compositionally biased region" description="Basic residues" evidence="5">
    <location>
        <begin position="102"/>
        <end position="112"/>
    </location>
</feature>
<reference evidence="6" key="1">
    <citation type="submission" date="2020-09" db="EMBL/GenBank/DDBJ databases">
        <title>Comparative genome analyses of four rice-infecting Rhizoctonia solani isolates reveal extensive enrichment of homogalacturonan modification genes.</title>
        <authorList>
            <person name="Lee D.-Y."/>
            <person name="Jeon J."/>
            <person name="Kim K.-T."/>
            <person name="Cheong K."/>
            <person name="Song H."/>
            <person name="Choi G."/>
            <person name="Ko J."/>
            <person name="Opiyo S.O."/>
            <person name="Zuo S."/>
            <person name="Madhav S."/>
            <person name="Lee Y.-H."/>
            <person name="Wang G.-L."/>
        </authorList>
    </citation>
    <scope>NUCLEOTIDE SEQUENCE</scope>
    <source>
        <strain evidence="6">AG1-IA B2</strain>
    </source>
</reference>
<evidence type="ECO:0000313" key="6">
    <source>
        <dbReference type="EMBL" id="KAF8754133.1"/>
    </source>
</evidence>
<evidence type="ECO:0000256" key="2">
    <source>
        <dbReference type="ARBA" id="ARBA00011022"/>
    </source>
</evidence>
<evidence type="ECO:0000256" key="3">
    <source>
        <dbReference type="ARBA" id="ARBA00021321"/>
    </source>
</evidence>